<keyword evidence="4" id="KW-0238">DNA-binding</keyword>
<dbReference type="PROSITE" id="PS50932">
    <property type="entry name" value="HTH_LACI_2"/>
    <property type="match status" value="1"/>
</dbReference>
<keyword evidence="3" id="KW-0805">Transcription regulation</keyword>
<evidence type="ECO:0000313" key="7">
    <source>
        <dbReference type="EMBL" id="SDO73076.1"/>
    </source>
</evidence>
<dbReference type="Gene3D" id="1.10.260.40">
    <property type="entry name" value="lambda repressor-like DNA-binding domains"/>
    <property type="match status" value="1"/>
</dbReference>
<dbReference type="Proteomes" id="UP000198860">
    <property type="component" value="Unassembled WGS sequence"/>
</dbReference>
<sequence>MVSIKDVAKKAQVSTATVSHVINETRFVADETKQKVYLAMKDLNYQPNRIARSLRSRKSNTIGLLVPLVAEDTSNFFFMSIANGIEKVLKENGYNLILSNSDEDEGTEKDQIRVFNTQLIDGLIIAPVNGKDSAYKQELTGDYPVVYIDRHPSGIEGDMVLVDNLRGSYEAVAALLNKGYERIGFITGTLGITTSDERLNGYKQALEEKGLPVRNEFIKEGPATFELGYQLAKELHEAGVTALFIANNVMTMGAVSYLKEHQVQIPEEIGIIGYDDYDWMKITSPPLSVVRQPAFEIGKVAVEQLLKRINGSQEKYTEVMLDSELVQRGSF</sequence>
<dbReference type="CDD" id="cd06267">
    <property type="entry name" value="PBP1_LacI_sugar_binding-like"/>
    <property type="match status" value="1"/>
</dbReference>
<keyword evidence="8" id="KW-1185">Reference proteome</keyword>
<evidence type="ECO:0000256" key="5">
    <source>
        <dbReference type="ARBA" id="ARBA00023163"/>
    </source>
</evidence>
<proteinExistence type="predicted"/>
<keyword evidence="2" id="KW-0678">Repressor</keyword>
<dbReference type="InterPro" id="IPR010982">
    <property type="entry name" value="Lambda_DNA-bd_dom_sf"/>
</dbReference>
<evidence type="ECO:0000256" key="3">
    <source>
        <dbReference type="ARBA" id="ARBA00023015"/>
    </source>
</evidence>
<dbReference type="EMBL" id="FNIZ01000007">
    <property type="protein sequence ID" value="SDO73076.1"/>
    <property type="molecule type" value="Genomic_DNA"/>
</dbReference>
<dbReference type="InterPro" id="IPR000843">
    <property type="entry name" value="HTH_LacI"/>
</dbReference>
<dbReference type="InterPro" id="IPR046335">
    <property type="entry name" value="LacI/GalR-like_sensor"/>
</dbReference>
<dbReference type="SMART" id="SM00354">
    <property type="entry name" value="HTH_LACI"/>
    <property type="match status" value="1"/>
</dbReference>
<gene>
    <name evidence="7" type="ORF">SAMN05421677_107160</name>
</gene>
<evidence type="ECO:0000256" key="4">
    <source>
        <dbReference type="ARBA" id="ARBA00023125"/>
    </source>
</evidence>
<dbReference type="GO" id="GO:0000976">
    <property type="term" value="F:transcription cis-regulatory region binding"/>
    <property type="evidence" value="ECO:0007669"/>
    <property type="project" value="TreeGrafter"/>
</dbReference>
<evidence type="ECO:0000313" key="8">
    <source>
        <dbReference type="Proteomes" id="UP000198860"/>
    </source>
</evidence>
<name>A0A1H0LYM7_HALAD</name>
<dbReference type="RefSeq" id="WP_089652218.1">
    <property type="nucleotide sequence ID" value="NZ_FNIZ01000007.1"/>
</dbReference>
<accession>A0A1H0LYM7</accession>
<evidence type="ECO:0000259" key="6">
    <source>
        <dbReference type="PROSITE" id="PS50932"/>
    </source>
</evidence>
<dbReference type="CDD" id="cd01392">
    <property type="entry name" value="HTH_LacI"/>
    <property type="match status" value="1"/>
</dbReference>
<dbReference type="PANTHER" id="PTHR30146:SF148">
    <property type="entry name" value="HTH-TYPE TRANSCRIPTIONAL REPRESSOR PURR-RELATED"/>
    <property type="match status" value="1"/>
</dbReference>
<dbReference type="SUPFAM" id="SSF53822">
    <property type="entry name" value="Periplasmic binding protein-like I"/>
    <property type="match status" value="1"/>
</dbReference>
<keyword evidence="5" id="KW-0804">Transcription</keyword>
<evidence type="ECO:0000256" key="2">
    <source>
        <dbReference type="ARBA" id="ARBA00022491"/>
    </source>
</evidence>
<protein>
    <recommendedName>
        <fullName evidence="1">Catabolite control protein A</fullName>
    </recommendedName>
</protein>
<organism evidence="7 8">
    <name type="scientific">Halobacillus aidingensis</name>
    <dbReference type="NCBI Taxonomy" id="240303"/>
    <lineage>
        <taxon>Bacteria</taxon>
        <taxon>Bacillati</taxon>
        <taxon>Bacillota</taxon>
        <taxon>Bacilli</taxon>
        <taxon>Bacillales</taxon>
        <taxon>Bacillaceae</taxon>
        <taxon>Halobacillus</taxon>
    </lineage>
</organism>
<dbReference type="PROSITE" id="PS00356">
    <property type="entry name" value="HTH_LACI_1"/>
    <property type="match status" value="1"/>
</dbReference>
<dbReference type="Gene3D" id="3.40.50.2300">
    <property type="match status" value="2"/>
</dbReference>
<dbReference type="Pfam" id="PF00356">
    <property type="entry name" value="LacI"/>
    <property type="match status" value="1"/>
</dbReference>
<dbReference type="GO" id="GO:0003700">
    <property type="term" value="F:DNA-binding transcription factor activity"/>
    <property type="evidence" value="ECO:0007669"/>
    <property type="project" value="TreeGrafter"/>
</dbReference>
<dbReference type="Pfam" id="PF13377">
    <property type="entry name" value="Peripla_BP_3"/>
    <property type="match status" value="1"/>
</dbReference>
<dbReference type="STRING" id="240303.SAMN05421677_107160"/>
<reference evidence="8" key="1">
    <citation type="submission" date="2016-10" db="EMBL/GenBank/DDBJ databases">
        <authorList>
            <person name="Varghese N."/>
            <person name="Submissions S."/>
        </authorList>
    </citation>
    <scope>NUCLEOTIDE SEQUENCE [LARGE SCALE GENOMIC DNA]</scope>
    <source>
        <strain evidence="8">CGMCC 1.3703</strain>
    </source>
</reference>
<dbReference type="OrthoDB" id="9796186at2"/>
<dbReference type="AlphaFoldDB" id="A0A1H0LYM7"/>
<dbReference type="SUPFAM" id="SSF47413">
    <property type="entry name" value="lambda repressor-like DNA-binding domains"/>
    <property type="match status" value="1"/>
</dbReference>
<dbReference type="InterPro" id="IPR028082">
    <property type="entry name" value="Peripla_BP_I"/>
</dbReference>
<feature type="domain" description="HTH lacI-type" evidence="6">
    <location>
        <begin position="2"/>
        <end position="56"/>
    </location>
</feature>
<evidence type="ECO:0000256" key="1">
    <source>
        <dbReference type="ARBA" id="ARBA00019435"/>
    </source>
</evidence>
<dbReference type="FunFam" id="1.10.260.40:FF:000002">
    <property type="entry name" value="HTH-type transcriptional repressor PurR"/>
    <property type="match status" value="1"/>
</dbReference>
<dbReference type="PANTHER" id="PTHR30146">
    <property type="entry name" value="LACI-RELATED TRANSCRIPTIONAL REPRESSOR"/>
    <property type="match status" value="1"/>
</dbReference>